<sequence>MERIYTMKLSSVYPLLVSKAERKGRTEAEVQELIFWLMGYDADSLKKVLEEDPDYQTFFHEAPAWNPASENITGKICGVRIETISDPLMRKIRCLDKLVDELAAGRPVAKILNRS</sequence>
<protein>
    <submittedName>
        <fullName evidence="1">DUF2200 domain-containing protein</fullName>
    </submittedName>
</protein>
<organism evidence="1 2">
    <name type="scientific">Stecheria intestinalis</name>
    <dbReference type="NCBI Taxonomy" id="2606630"/>
    <lineage>
        <taxon>Bacteria</taxon>
        <taxon>Bacillati</taxon>
        <taxon>Bacillota</taxon>
        <taxon>Erysipelotrichia</taxon>
        <taxon>Erysipelotrichales</taxon>
        <taxon>Erysipelotrichaceae</taxon>
        <taxon>Stecheria</taxon>
    </lineage>
</organism>
<proteinExistence type="predicted"/>
<name>A0A7X2TG10_9FIRM</name>
<keyword evidence="2" id="KW-1185">Reference proteome</keyword>
<dbReference type="Pfam" id="PF09966">
    <property type="entry name" value="DUF2200"/>
    <property type="match status" value="1"/>
</dbReference>
<dbReference type="PIRSF" id="PIRSF033199">
    <property type="entry name" value="UCP033199"/>
    <property type="match status" value="1"/>
</dbReference>
<accession>A0A7X2TG10</accession>
<reference evidence="1 2" key="1">
    <citation type="submission" date="2019-08" db="EMBL/GenBank/DDBJ databases">
        <title>In-depth cultivation of the pig gut microbiome towards novel bacterial diversity and tailored functional studies.</title>
        <authorList>
            <person name="Wylensek D."/>
            <person name="Hitch T.C.A."/>
            <person name="Clavel T."/>
        </authorList>
    </citation>
    <scope>NUCLEOTIDE SEQUENCE [LARGE SCALE GENOMIC DNA]</scope>
    <source>
        <strain evidence="1 2">Oil+RF-744-GAM-WT-6</strain>
    </source>
</reference>
<dbReference type="Gene3D" id="1.10.8.290">
    <property type="entry name" value="uncharacterized protein sp1917 domain"/>
    <property type="match status" value="1"/>
</dbReference>
<dbReference type="InterPro" id="IPR023204">
    <property type="entry name" value="SP1917_dom_sf"/>
</dbReference>
<dbReference type="RefSeq" id="WP_154503989.1">
    <property type="nucleotide sequence ID" value="NZ_VUMN01000009.1"/>
</dbReference>
<comment type="caution">
    <text evidence="1">The sequence shown here is derived from an EMBL/GenBank/DDBJ whole genome shotgun (WGS) entry which is preliminary data.</text>
</comment>
<dbReference type="EMBL" id="VUMN01000009">
    <property type="protein sequence ID" value="MSS58278.1"/>
    <property type="molecule type" value="Genomic_DNA"/>
</dbReference>
<gene>
    <name evidence="1" type="ORF">FYJ51_05090</name>
</gene>
<dbReference type="AlphaFoldDB" id="A0A7X2TG10"/>
<dbReference type="InterPro" id="IPR014580">
    <property type="entry name" value="UCP033199"/>
</dbReference>
<dbReference type="Proteomes" id="UP000461880">
    <property type="component" value="Unassembled WGS sequence"/>
</dbReference>
<evidence type="ECO:0000313" key="2">
    <source>
        <dbReference type="Proteomes" id="UP000461880"/>
    </source>
</evidence>
<evidence type="ECO:0000313" key="1">
    <source>
        <dbReference type="EMBL" id="MSS58278.1"/>
    </source>
</evidence>